<comment type="caution">
    <text evidence="1">The sequence shown here is derived from an EMBL/GenBank/DDBJ whole genome shotgun (WGS) entry which is preliminary data.</text>
</comment>
<protein>
    <submittedName>
        <fullName evidence="1">Uncharacterized protein</fullName>
    </submittedName>
</protein>
<accession>A0ABD3QNF9</accession>
<sequence>MYTGGIICGEVKLAFTLRMLAGGLYLDLGLIFGTGSTYPYAIFPHVIFQWICDDTLVNKSGIDFCKDGEDRMNAMARDLIHLFSGCIGAVDG</sequence>
<organism evidence="1 2">
    <name type="scientific">Stephanodiscus triporus</name>
    <dbReference type="NCBI Taxonomy" id="2934178"/>
    <lineage>
        <taxon>Eukaryota</taxon>
        <taxon>Sar</taxon>
        <taxon>Stramenopiles</taxon>
        <taxon>Ochrophyta</taxon>
        <taxon>Bacillariophyta</taxon>
        <taxon>Coscinodiscophyceae</taxon>
        <taxon>Thalassiosirophycidae</taxon>
        <taxon>Stephanodiscales</taxon>
        <taxon>Stephanodiscaceae</taxon>
        <taxon>Stephanodiscus</taxon>
    </lineage>
</organism>
<gene>
    <name evidence="1" type="ORF">ACHAW5_001797</name>
</gene>
<name>A0ABD3QNF9_9STRA</name>
<reference evidence="1 2" key="1">
    <citation type="submission" date="2024-10" db="EMBL/GenBank/DDBJ databases">
        <title>Updated reference genomes for cyclostephanoid diatoms.</title>
        <authorList>
            <person name="Roberts W.R."/>
            <person name="Alverson A.J."/>
        </authorList>
    </citation>
    <scope>NUCLEOTIDE SEQUENCE [LARGE SCALE GENOMIC DNA]</scope>
    <source>
        <strain evidence="1 2">AJA276-08</strain>
    </source>
</reference>
<evidence type="ECO:0000313" key="1">
    <source>
        <dbReference type="EMBL" id="KAL3801436.1"/>
    </source>
</evidence>
<evidence type="ECO:0000313" key="2">
    <source>
        <dbReference type="Proteomes" id="UP001530315"/>
    </source>
</evidence>
<dbReference type="Proteomes" id="UP001530315">
    <property type="component" value="Unassembled WGS sequence"/>
</dbReference>
<dbReference type="AlphaFoldDB" id="A0ABD3QNF9"/>
<dbReference type="EMBL" id="JALLAZ020000190">
    <property type="protein sequence ID" value="KAL3801436.1"/>
    <property type="molecule type" value="Genomic_DNA"/>
</dbReference>
<proteinExistence type="predicted"/>
<keyword evidence="2" id="KW-1185">Reference proteome</keyword>